<proteinExistence type="predicted"/>
<dbReference type="AlphaFoldDB" id="A0A914RBG4"/>
<accession>A0A914RBG4</accession>
<keyword evidence="1" id="KW-1185">Reference proteome</keyword>
<organism evidence="1 2">
    <name type="scientific">Parascaris equorum</name>
    <name type="common">Equine roundworm</name>
    <dbReference type="NCBI Taxonomy" id="6256"/>
    <lineage>
        <taxon>Eukaryota</taxon>
        <taxon>Metazoa</taxon>
        <taxon>Ecdysozoa</taxon>
        <taxon>Nematoda</taxon>
        <taxon>Chromadorea</taxon>
        <taxon>Rhabditida</taxon>
        <taxon>Spirurina</taxon>
        <taxon>Ascaridomorpha</taxon>
        <taxon>Ascaridoidea</taxon>
        <taxon>Ascarididae</taxon>
        <taxon>Parascaris</taxon>
    </lineage>
</organism>
<evidence type="ECO:0000313" key="1">
    <source>
        <dbReference type="Proteomes" id="UP000887564"/>
    </source>
</evidence>
<dbReference type="Proteomes" id="UP000887564">
    <property type="component" value="Unplaced"/>
</dbReference>
<dbReference type="WBParaSite" id="PEQ_0000401601-mRNA-1">
    <property type="protein sequence ID" value="PEQ_0000401601-mRNA-1"/>
    <property type="gene ID" value="PEQ_0000401601"/>
</dbReference>
<reference evidence="2" key="1">
    <citation type="submission" date="2022-11" db="UniProtKB">
        <authorList>
            <consortium name="WormBaseParasite"/>
        </authorList>
    </citation>
    <scope>IDENTIFICATION</scope>
</reference>
<protein>
    <submittedName>
        <fullName evidence="2">Uncharacterized protein</fullName>
    </submittedName>
</protein>
<sequence>MRTFIVEGTYGFRESGKQNWKSSKDDKTPFICEHIILANNSFCCLRRSIYAHQHFCTNHDNIGKQYMGLLYRTLNIRLQTVM</sequence>
<name>A0A914RBG4_PAREQ</name>
<evidence type="ECO:0000313" key="2">
    <source>
        <dbReference type="WBParaSite" id="PEQ_0000401601-mRNA-1"/>
    </source>
</evidence>